<reference evidence="2 3" key="1">
    <citation type="submission" date="2020-02" db="EMBL/GenBank/DDBJ databases">
        <title>Draft genome sequence of Haematococcus lacustris strain NIES-144.</title>
        <authorList>
            <person name="Morimoto D."/>
            <person name="Nakagawa S."/>
            <person name="Yoshida T."/>
            <person name="Sawayama S."/>
        </authorList>
    </citation>
    <scope>NUCLEOTIDE SEQUENCE [LARGE SCALE GENOMIC DNA]</scope>
    <source>
        <strain evidence="2 3">NIES-144</strain>
    </source>
</reference>
<sequence>MSGLTNVTKLYPGCQHTNRHKQALGVIQIERPMHAPCPAHRHAGIYTWRDCVRIPDRGSRRASGCMDRSKSCALGKQPHTGATGKQGASGTVGGTVGTVVGTAAKMLQRWSWSPFNISVSRVSAKTQADYHHATKQQQPSAPAVVPKIQQLPAVPQPVPRRKPHPLRTPPLGQPPSPLAPPPTALASPGGSAPSPLDSVLARINSLVLPTTPYENKVRNAASSAASQALLVLRGFSPPLHEGETATVLPGSSVQSGQRSSDSRVRLRQAGPGLGPPWPWPAVPAQGPGGPSVSGPGGVQGSAFSCTVPGPAAGAQAQAAGLGLGGALQAWLGGGEGGKGSRACADAMARLAAEPAGAAPGSRPPRAPSLLTQALAAAPLPGPRLG</sequence>
<organism evidence="2 3">
    <name type="scientific">Haematococcus lacustris</name>
    <name type="common">Green alga</name>
    <name type="synonym">Haematococcus pluvialis</name>
    <dbReference type="NCBI Taxonomy" id="44745"/>
    <lineage>
        <taxon>Eukaryota</taxon>
        <taxon>Viridiplantae</taxon>
        <taxon>Chlorophyta</taxon>
        <taxon>core chlorophytes</taxon>
        <taxon>Chlorophyceae</taxon>
        <taxon>CS clade</taxon>
        <taxon>Chlamydomonadales</taxon>
        <taxon>Haematococcaceae</taxon>
        <taxon>Haematococcus</taxon>
    </lineage>
</organism>
<evidence type="ECO:0000256" key="1">
    <source>
        <dbReference type="SAM" id="MobiDB-lite"/>
    </source>
</evidence>
<dbReference type="Proteomes" id="UP000485058">
    <property type="component" value="Unassembled WGS sequence"/>
</dbReference>
<feature type="region of interest" description="Disordered" evidence="1">
    <location>
        <begin position="242"/>
        <end position="277"/>
    </location>
</feature>
<accession>A0A699ZUJ6</accession>
<evidence type="ECO:0000313" key="2">
    <source>
        <dbReference type="EMBL" id="GFH26101.1"/>
    </source>
</evidence>
<name>A0A699ZUJ6_HAELA</name>
<feature type="compositionally biased region" description="Low complexity" evidence="1">
    <location>
        <begin position="184"/>
        <end position="196"/>
    </location>
</feature>
<protein>
    <submittedName>
        <fullName evidence="2">Uncharacterized protein</fullName>
    </submittedName>
</protein>
<feature type="compositionally biased region" description="Pro residues" evidence="1">
    <location>
        <begin position="166"/>
        <end position="183"/>
    </location>
</feature>
<evidence type="ECO:0000313" key="3">
    <source>
        <dbReference type="Proteomes" id="UP000485058"/>
    </source>
</evidence>
<dbReference type="AlphaFoldDB" id="A0A699ZUJ6"/>
<gene>
    <name evidence="2" type="ORF">HaLaN_24191</name>
</gene>
<feature type="compositionally biased region" description="Low complexity" evidence="1">
    <location>
        <begin position="250"/>
        <end position="259"/>
    </location>
</feature>
<dbReference type="EMBL" id="BLLF01003021">
    <property type="protein sequence ID" value="GFH26101.1"/>
    <property type="molecule type" value="Genomic_DNA"/>
</dbReference>
<keyword evidence="3" id="KW-1185">Reference proteome</keyword>
<proteinExistence type="predicted"/>
<feature type="region of interest" description="Disordered" evidence="1">
    <location>
        <begin position="153"/>
        <end position="196"/>
    </location>
</feature>
<comment type="caution">
    <text evidence="2">The sequence shown here is derived from an EMBL/GenBank/DDBJ whole genome shotgun (WGS) entry which is preliminary data.</text>
</comment>